<feature type="compositionally biased region" description="Polar residues" evidence="1">
    <location>
        <begin position="184"/>
        <end position="201"/>
    </location>
</feature>
<accession>A0A0F0LIH8</accession>
<proteinExistence type="predicted"/>
<dbReference type="AlphaFoldDB" id="A0A0F0LIH8"/>
<protein>
    <recommendedName>
        <fullName evidence="3">LytR/CpsA/Psr regulator C-terminal domain-containing protein</fullName>
    </recommendedName>
</protein>
<dbReference type="Gene3D" id="3.30.70.2390">
    <property type="match status" value="1"/>
</dbReference>
<keyword evidence="2" id="KW-1133">Transmembrane helix</keyword>
<keyword evidence="2" id="KW-0472">Membrane</keyword>
<sequence>MPESARDRFDVIPHAQGRVGAHRAENPGMRGWFVLLWAAVATAVLIAIGIFAAMLAMGRISFDSGTPMPSVSRTATASAPALDTSYAVLVLNATTANGLAASTRDTIVAAGFAGNAVAASDASTQDFPATTVYYKTEADKSAAQALANLIGATKIAVSDQYGDDVVAGQKQLTVVLGQDLAKNAPTTEPTPADTSGDGSTG</sequence>
<dbReference type="Proteomes" id="UP000033740">
    <property type="component" value="Unassembled WGS sequence"/>
</dbReference>
<feature type="domain" description="LytR/CpsA/Psr regulator C-terminal" evidence="3">
    <location>
        <begin position="86"/>
        <end position="179"/>
    </location>
</feature>
<dbReference type="InterPro" id="IPR027381">
    <property type="entry name" value="LytR/CpsA/Psr_C"/>
</dbReference>
<organism evidence="4 5">
    <name type="scientific">Microbacterium azadirachtae</name>
    <dbReference type="NCBI Taxonomy" id="582680"/>
    <lineage>
        <taxon>Bacteria</taxon>
        <taxon>Bacillati</taxon>
        <taxon>Actinomycetota</taxon>
        <taxon>Actinomycetes</taxon>
        <taxon>Micrococcales</taxon>
        <taxon>Microbacteriaceae</taxon>
        <taxon>Microbacterium</taxon>
    </lineage>
</organism>
<evidence type="ECO:0000313" key="4">
    <source>
        <dbReference type="EMBL" id="KJL31331.1"/>
    </source>
</evidence>
<dbReference type="EMBL" id="JYIX01000039">
    <property type="protein sequence ID" value="KJL31331.1"/>
    <property type="molecule type" value="Genomic_DNA"/>
</dbReference>
<dbReference type="STRING" id="582680.RS86_03452"/>
<feature type="transmembrane region" description="Helical" evidence="2">
    <location>
        <begin position="32"/>
        <end position="56"/>
    </location>
</feature>
<dbReference type="PATRIC" id="fig|582680.6.peg.3537"/>
<feature type="region of interest" description="Disordered" evidence="1">
    <location>
        <begin position="178"/>
        <end position="201"/>
    </location>
</feature>
<comment type="caution">
    <text evidence="4">The sequence shown here is derived from an EMBL/GenBank/DDBJ whole genome shotgun (WGS) entry which is preliminary data.</text>
</comment>
<evidence type="ECO:0000259" key="3">
    <source>
        <dbReference type="Pfam" id="PF13399"/>
    </source>
</evidence>
<reference evidence="4 5" key="1">
    <citation type="submission" date="2015-02" db="EMBL/GenBank/DDBJ databases">
        <title>Draft genome sequences of ten Microbacterium spp. with emphasis on heavy metal contaminated environments.</title>
        <authorList>
            <person name="Corretto E."/>
        </authorList>
    </citation>
    <scope>NUCLEOTIDE SEQUENCE [LARGE SCALE GENOMIC DNA]</scope>
    <source>
        <strain evidence="4 5">ARN176</strain>
    </source>
</reference>
<keyword evidence="5" id="KW-1185">Reference proteome</keyword>
<evidence type="ECO:0000256" key="2">
    <source>
        <dbReference type="SAM" id="Phobius"/>
    </source>
</evidence>
<gene>
    <name evidence="4" type="ORF">RS86_03452</name>
</gene>
<evidence type="ECO:0000256" key="1">
    <source>
        <dbReference type="SAM" id="MobiDB-lite"/>
    </source>
</evidence>
<keyword evidence="2" id="KW-0812">Transmembrane</keyword>
<evidence type="ECO:0000313" key="5">
    <source>
        <dbReference type="Proteomes" id="UP000033740"/>
    </source>
</evidence>
<dbReference type="Pfam" id="PF13399">
    <property type="entry name" value="LytR_C"/>
    <property type="match status" value="1"/>
</dbReference>
<dbReference type="RefSeq" id="WP_082076860.1">
    <property type="nucleotide sequence ID" value="NZ_JYIX01000039.1"/>
</dbReference>
<name>A0A0F0LIH8_9MICO</name>